<sequence length="259" mass="27821">MRRKKEEMTGGSHNQINIWVLHVRTVRRPEWTVREAGCYRHPRRPAAAAGVLLMAPAGLDWPQPLRSLRCSSAAAGSLPSLYPGQPSMAPSSTSPSQPPLLATAFGAALPNPARALLGASVVRLPAFCRCCSPPTPLTSQNRAVLVCTPIAVVVAVKVNVVSDLDQDERLHNSPQLHQHSLSKHTLDSPHAIDLGHLCPTFPDTTSAAACCLPLPTSPLRPCYHRSTQILMPHLTCVDYLMAAAIANGEQGQTDDYQGT</sequence>
<evidence type="ECO:0000313" key="1">
    <source>
        <dbReference type="EMBL" id="KAG2584314.1"/>
    </source>
</evidence>
<dbReference type="AlphaFoldDB" id="A0A8T0RFV3"/>
<protein>
    <submittedName>
        <fullName evidence="1">Uncharacterized protein</fullName>
    </submittedName>
</protein>
<evidence type="ECO:0000313" key="2">
    <source>
        <dbReference type="Proteomes" id="UP000823388"/>
    </source>
</evidence>
<comment type="caution">
    <text evidence="1">The sequence shown here is derived from an EMBL/GenBank/DDBJ whole genome shotgun (WGS) entry which is preliminary data.</text>
</comment>
<gene>
    <name evidence="1" type="ORF">PVAP13_6KG300306</name>
</gene>
<dbReference type="Proteomes" id="UP000823388">
    <property type="component" value="Chromosome 6K"/>
</dbReference>
<name>A0A8T0RFV3_PANVG</name>
<organism evidence="1 2">
    <name type="scientific">Panicum virgatum</name>
    <name type="common">Blackwell switchgrass</name>
    <dbReference type="NCBI Taxonomy" id="38727"/>
    <lineage>
        <taxon>Eukaryota</taxon>
        <taxon>Viridiplantae</taxon>
        <taxon>Streptophyta</taxon>
        <taxon>Embryophyta</taxon>
        <taxon>Tracheophyta</taxon>
        <taxon>Spermatophyta</taxon>
        <taxon>Magnoliopsida</taxon>
        <taxon>Liliopsida</taxon>
        <taxon>Poales</taxon>
        <taxon>Poaceae</taxon>
        <taxon>PACMAD clade</taxon>
        <taxon>Panicoideae</taxon>
        <taxon>Panicodae</taxon>
        <taxon>Paniceae</taxon>
        <taxon>Panicinae</taxon>
        <taxon>Panicum</taxon>
        <taxon>Panicum sect. Hiantes</taxon>
    </lineage>
</organism>
<keyword evidence="2" id="KW-1185">Reference proteome</keyword>
<reference evidence="1" key="1">
    <citation type="submission" date="2020-05" db="EMBL/GenBank/DDBJ databases">
        <title>WGS assembly of Panicum virgatum.</title>
        <authorList>
            <person name="Lovell J.T."/>
            <person name="Jenkins J."/>
            <person name="Shu S."/>
            <person name="Juenger T.E."/>
            <person name="Schmutz J."/>
        </authorList>
    </citation>
    <scope>NUCLEOTIDE SEQUENCE</scope>
    <source>
        <strain evidence="1">AP13</strain>
    </source>
</reference>
<proteinExistence type="predicted"/>
<dbReference type="EMBL" id="CM029047">
    <property type="protein sequence ID" value="KAG2584314.1"/>
    <property type="molecule type" value="Genomic_DNA"/>
</dbReference>
<accession>A0A8T0RFV3</accession>